<dbReference type="AlphaFoldDB" id="A0AAU2GT15"/>
<proteinExistence type="predicted"/>
<reference evidence="1" key="1">
    <citation type="submission" date="2022-10" db="EMBL/GenBank/DDBJ databases">
        <title>The complete genomes of actinobacterial strains from the NBC collection.</title>
        <authorList>
            <person name="Joergensen T.S."/>
            <person name="Alvarez Arevalo M."/>
            <person name="Sterndorff E.B."/>
            <person name="Faurdal D."/>
            <person name="Vuksanovic O."/>
            <person name="Mourched A.-S."/>
            <person name="Charusanti P."/>
            <person name="Shaw S."/>
            <person name="Blin K."/>
            <person name="Weber T."/>
        </authorList>
    </citation>
    <scope>NUCLEOTIDE SEQUENCE</scope>
    <source>
        <strain evidence="1">NBC_00060</strain>
    </source>
</reference>
<gene>
    <name evidence="1" type="ORF">OHV25_04930</name>
</gene>
<organism evidence="1">
    <name type="scientific">Streptomyces sp. NBC_00060</name>
    <dbReference type="NCBI Taxonomy" id="2975636"/>
    <lineage>
        <taxon>Bacteria</taxon>
        <taxon>Bacillati</taxon>
        <taxon>Actinomycetota</taxon>
        <taxon>Actinomycetes</taxon>
        <taxon>Kitasatosporales</taxon>
        <taxon>Streptomycetaceae</taxon>
        <taxon>Streptomyces</taxon>
    </lineage>
</organism>
<evidence type="ECO:0000313" key="1">
    <source>
        <dbReference type="EMBL" id="WTU38966.1"/>
    </source>
</evidence>
<protein>
    <submittedName>
        <fullName evidence="1">Uncharacterized protein</fullName>
    </submittedName>
</protein>
<dbReference type="EMBL" id="CP108253">
    <property type="protein sequence ID" value="WTU38966.1"/>
    <property type="molecule type" value="Genomic_DNA"/>
</dbReference>
<name>A0AAU2GT15_9ACTN</name>
<sequence length="333" mass="36397">MADWATFAVVPEDGDHERYELYESRFGAVGLDLDLLAGPEVVLSLLRAHDRARHGWRDDIHCEGAVLVDRYRRVLLAFVSDGPTTCMRHRAAALDLLRHAWPGWQLRWTYDGPAELRAYLGLDPGAVRDPRGEVYAGAALAPGDEESAEDDPLATVVTVGAGRCHLVAATGDHPVAEGPALLERLDSAPEYGRCELAVLAGLHVDPVRRRVGWWLLGAQAGAYEMASRWPGWTVEFWQDRWREQTRAAGDRFAPPPVDRLQALVDVRDEAREHWAGRRGPAPRGFTRSVAADDSGPLIGTGFLPDVPADLTPAALLSVDSAWRGAVRAAKGTS</sequence>
<accession>A0AAU2GT15</accession>